<keyword evidence="6" id="KW-1185">Reference proteome</keyword>
<organism evidence="5 6">
    <name type="scientific">Halobellus limi</name>
    <dbReference type="NCBI Taxonomy" id="699433"/>
    <lineage>
        <taxon>Archaea</taxon>
        <taxon>Methanobacteriati</taxon>
        <taxon>Methanobacteriota</taxon>
        <taxon>Stenosarchaea group</taxon>
        <taxon>Halobacteria</taxon>
        <taxon>Halobacteriales</taxon>
        <taxon>Haloferacaceae</taxon>
        <taxon>Halobellus</taxon>
    </lineage>
</organism>
<dbReference type="AlphaFoldDB" id="A0A1H6AHJ5"/>
<accession>A0A1H6AHJ5</accession>
<dbReference type="InterPro" id="IPR036291">
    <property type="entry name" value="NAD(P)-bd_dom_sf"/>
</dbReference>
<keyword evidence="2" id="KW-0520">NAD</keyword>
<dbReference type="EMBL" id="FNVN01000003">
    <property type="protein sequence ID" value="SEG47624.1"/>
    <property type="molecule type" value="Genomic_DNA"/>
</dbReference>
<dbReference type="SUPFAM" id="SSF51735">
    <property type="entry name" value="NAD(P)-binding Rossmann-fold domains"/>
    <property type="match status" value="1"/>
</dbReference>
<dbReference type="PANTHER" id="PTHR43333">
    <property type="entry name" value="2-HACID_DH_C DOMAIN-CONTAINING PROTEIN"/>
    <property type="match status" value="1"/>
</dbReference>
<dbReference type="OrthoDB" id="162251at2157"/>
<sequence length="315" mass="34622">MTRERTIRRVGIHDWGTHPCPPEHLRELLEERAEVDCEVEVCETDEVGAFDGVVTLFHHDEFLDAVEWVHNIRSGYEDFPLDAYRERGVAMTNSTGVAGDLVGETVTGLVLTLAKGLHRFRDRQHEREWERLPWRRPFEVSGSTACVVGLGELGGSAATRLGVLGMDVEGVDVRPVSGLGLGRVYDPARIETAVADARFVVLTTPLTDATRGLVDRSVFEAMREDAYLVNVSRGEIVVEEDLVDALESAEIAGAALDVFYDEPLPESSPFWEMENVVVTPHAAAQAATYGDRIADLVATNVGRLNDGGTPWNQVV</sequence>
<dbReference type="GO" id="GO:0051287">
    <property type="term" value="F:NAD binding"/>
    <property type="evidence" value="ECO:0007669"/>
    <property type="project" value="InterPro"/>
</dbReference>
<evidence type="ECO:0000313" key="6">
    <source>
        <dbReference type="Proteomes" id="UP000236740"/>
    </source>
</evidence>
<dbReference type="KEGG" id="hlm:DV707_07845"/>
<dbReference type="Proteomes" id="UP000296733">
    <property type="component" value="Chromosome"/>
</dbReference>
<reference evidence="5 6" key="1">
    <citation type="submission" date="2016-10" db="EMBL/GenBank/DDBJ databases">
        <authorList>
            <person name="de Groot N.N."/>
        </authorList>
    </citation>
    <scope>NUCLEOTIDE SEQUENCE [LARGE SCALE GENOMIC DNA]</scope>
    <source>
        <strain evidence="5 6">CGMCC 1.10331</strain>
    </source>
</reference>
<name>A0A1H6AHJ5_9EURY</name>
<proteinExistence type="predicted"/>
<dbReference type="SUPFAM" id="SSF52283">
    <property type="entry name" value="Formate/glycerate dehydrogenase catalytic domain-like"/>
    <property type="match status" value="1"/>
</dbReference>
<dbReference type="EMBL" id="CP031311">
    <property type="protein sequence ID" value="QCC47575.1"/>
    <property type="molecule type" value="Genomic_DNA"/>
</dbReference>
<dbReference type="Proteomes" id="UP000236740">
    <property type="component" value="Unassembled WGS sequence"/>
</dbReference>
<dbReference type="GeneID" id="39857991"/>
<dbReference type="Gene3D" id="3.40.50.720">
    <property type="entry name" value="NAD(P)-binding Rossmann-like Domain"/>
    <property type="match status" value="2"/>
</dbReference>
<dbReference type="InterPro" id="IPR029753">
    <property type="entry name" value="D-isomer_DH_CS"/>
</dbReference>
<feature type="domain" description="D-isomer specific 2-hydroxyacid dehydrogenase NAD-binding" evidence="3">
    <location>
        <begin position="108"/>
        <end position="283"/>
    </location>
</feature>
<reference evidence="4 7" key="2">
    <citation type="journal article" date="2019" name="Nat. Commun.">
        <title>A new type of DNA phosphorothioation-based antiviral system in archaea.</title>
        <authorList>
            <person name="Xiong L."/>
            <person name="Liu S."/>
            <person name="Chen S."/>
            <person name="Xiao Y."/>
            <person name="Zhu B."/>
            <person name="Gao Y."/>
            <person name="Zhang Y."/>
            <person name="Chen B."/>
            <person name="Luo J."/>
            <person name="Deng Z."/>
            <person name="Chen X."/>
            <person name="Wang L."/>
            <person name="Chen S."/>
        </authorList>
    </citation>
    <scope>NUCLEOTIDE SEQUENCE [LARGE SCALE GENOMIC DNA]</scope>
    <source>
        <strain evidence="4 7">CGMCC 1.10331</strain>
    </source>
</reference>
<evidence type="ECO:0000256" key="1">
    <source>
        <dbReference type="ARBA" id="ARBA00023002"/>
    </source>
</evidence>
<evidence type="ECO:0000259" key="3">
    <source>
        <dbReference type="Pfam" id="PF02826"/>
    </source>
</evidence>
<dbReference type="PROSITE" id="PS00671">
    <property type="entry name" value="D_2_HYDROXYACID_DH_3"/>
    <property type="match status" value="1"/>
</dbReference>
<dbReference type="GO" id="GO:0016491">
    <property type="term" value="F:oxidoreductase activity"/>
    <property type="evidence" value="ECO:0007669"/>
    <property type="project" value="UniProtKB-KW"/>
</dbReference>
<evidence type="ECO:0000313" key="4">
    <source>
        <dbReference type="EMBL" id="QCC47575.1"/>
    </source>
</evidence>
<protein>
    <submittedName>
        <fullName evidence="4 5">D-2-hydroxyacid dehydrogenase</fullName>
    </submittedName>
</protein>
<evidence type="ECO:0000313" key="7">
    <source>
        <dbReference type="Proteomes" id="UP000296733"/>
    </source>
</evidence>
<keyword evidence="1" id="KW-0560">Oxidoreductase</keyword>
<gene>
    <name evidence="4" type="ORF">DV707_07845</name>
    <name evidence="5" type="ORF">SAMN04488133_2311</name>
</gene>
<dbReference type="Pfam" id="PF02826">
    <property type="entry name" value="2-Hacid_dh_C"/>
    <property type="match status" value="1"/>
</dbReference>
<evidence type="ECO:0000313" key="5">
    <source>
        <dbReference type="EMBL" id="SEG47624.1"/>
    </source>
</evidence>
<dbReference type="CDD" id="cd05300">
    <property type="entry name" value="2-Hacid_dh_1"/>
    <property type="match status" value="1"/>
</dbReference>
<evidence type="ECO:0000256" key="2">
    <source>
        <dbReference type="ARBA" id="ARBA00023027"/>
    </source>
</evidence>
<dbReference type="RefSeq" id="WP_103992020.1">
    <property type="nucleotide sequence ID" value="NZ_CP031311.1"/>
</dbReference>
<dbReference type="InterPro" id="IPR006140">
    <property type="entry name" value="D-isomer_DH_NAD-bd"/>
</dbReference>
<dbReference type="PANTHER" id="PTHR43333:SF1">
    <property type="entry name" value="D-ISOMER SPECIFIC 2-HYDROXYACID DEHYDROGENASE NAD-BINDING DOMAIN-CONTAINING PROTEIN"/>
    <property type="match status" value="1"/>
</dbReference>